<comment type="caution">
    <text evidence="2">The sequence shown here is derived from an EMBL/GenBank/DDBJ whole genome shotgun (WGS) entry which is preliminary data.</text>
</comment>
<dbReference type="SUPFAM" id="SSF103247">
    <property type="entry name" value="TT1751-like"/>
    <property type="match status" value="1"/>
</dbReference>
<dbReference type="Pfam" id="PF03625">
    <property type="entry name" value="DUF302"/>
    <property type="match status" value="1"/>
</dbReference>
<dbReference type="CDD" id="cd14797">
    <property type="entry name" value="DUF302"/>
    <property type="match status" value="1"/>
</dbReference>
<dbReference type="PANTHER" id="PTHR38342">
    <property type="entry name" value="SLR5037 PROTEIN"/>
    <property type="match status" value="1"/>
</dbReference>
<dbReference type="PIRSF" id="PIRSF021774">
    <property type="entry name" value="UCP021774"/>
    <property type="match status" value="1"/>
</dbReference>
<dbReference type="PANTHER" id="PTHR38342:SF1">
    <property type="entry name" value="SLR5037 PROTEIN"/>
    <property type="match status" value="1"/>
</dbReference>
<accession>A0A2H0CGJ6</accession>
<proteinExistence type="predicted"/>
<organism evidence="2 3">
    <name type="scientific">Candidatus Nomurabacteria bacterium CG22_combo_CG10-13_8_21_14_all_32_8</name>
    <dbReference type="NCBI Taxonomy" id="1974732"/>
    <lineage>
        <taxon>Bacteria</taxon>
        <taxon>Candidatus Nomuraibacteriota</taxon>
    </lineage>
</organism>
<dbReference type="InterPro" id="IPR035923">
    <property type="entry name" value="TT1751-like_sf"/>
</dbReference>
<dbReference type="AlphaFoldDB" id="A0A2H0CGJ6"/>
<dbReference type="Gene3D" id="3.30.310.70">
    <property type="entry name" value="TT1751-like domain"/>
    <property type="match status" value="1"/>
</dbReference>
<name>A0A2H0CGJ6_9BACT</name>
<evidence type="ECO:0000259" key="1">
    <source>
        <dbReference type="Pfam" id="PF03625"/>
    </source>
</evidence>
<dbReference type="Proteomes" id="UP000229176">
    <property type="component" value="Unassembled WGS sequence"/>
</dbReference>
<gene>
    <name evidence="2" type="ORF">COW91_01710</name>
</gene>
<dbReference type="InterPro" id="IPR016796">
    <property type="entry name" value="UCP021774"/>
</dbReference>
<evidence type="ECO:0000313" key="3">
    <source>
        <dbReference type="Proteomes" id="UP000229176"/>
    </source>
</evidence>
<sequence>MKFMEFDYTITTIKTFDEIVKRVQDEVVKAGMRVLYVHNVQETLREKDFQREPFKIIEFCSAKFANEFLDKDIKLGLCLPCKINVYTKDGWTFISGMRPIILYQFFPQVDLGERPKEIDQIIQNIINNAK</sequence>
<evidence type="ECO:0000313" key="2">
    <source>
        <dbReference type="EMBL" id="PIP69013.1"/>
    </source>
</evidence>
<reference evidence="2 3" key="1">
    <citation type="submission" date="2017-09" db="EMBL/GenBank/DDBJ databases">
        <title>Depth-based differentiation of microbial function through sediment-hosted aquifers and enrichment of novel symbionts in the deep terrestrial subsurface.</title>
        <authorList>
            <person name="Probst A.J."/>
            <person name="Ladd B."/>
            <person name="Jarett J.K."/>
            <person name="Geller-Mcgrath D.E."/>
            <person name="Sieber C.M."/>
            <person name="Emerson J.B."/>
            <person name="Anantharaman K."/>
            <person name="Thomas B.C."/>
            <person name="Malmstrom R."/>
            <person name="Stieglmeier M."/>
            <person name="Klingl A."/>
            <person name="Woyke T."/>
            <person name="Ryan C.M."/>
            <person name="Banfield J.F."/>
        </authorList>
    </citation>
    <scope>NUCLEOTIDE SEQUENCE [LARGE SCALE GENOMIC DNA]</scope>
    <source>
        <strain evidence="2">CG22_combo_CG10-13_8_21_14_all_32_8</strain>
    </source>
</reference>
<dbReference type="InterPro" id="IPR005180">
    <property type="entry name" value="DUF302"/>
</dbReference>
<protein>
    <recommendedName>
        <fullName evidence="1">DUF302 domain-containing protein</fullName>
    </recommendedName>
</protein>
<dbReference type="EMBL" id="PCTI01000024">
    <property type="protein sequence ID" value="PIP69013.1"/>
    <property type="molecule type" value="Genomic_DNA"/>
</dbReference>
<feature type="domain" description="DUF302" evidence="1">
    <location>
        <begin position="38"/>
        <end position="99"/>
    </location>
</feature>